<dbReference type="Pfam" id="PF21368">
    <property type="entry name" value="AI2M-like_HNH"/>
    <property type="match status" value="1"/>
</dbReference>
<gene>
    <name evidence="3" type="ORF">M125_5666</name>
    <name evidence="2" type="ORF">M125_5836</name>
</gene>
<dbReference type="InterPro" id="IPR049030">
    <property type="entry name" value="AI2M-like_HNH"/>
</dbReference>
<dbReference type="AlphaFoldDB" id="A0A015UWZ8"/>
<dbReference type="EMBL" id="JGDB01000392">
    <property type="protein sequence ID" value="EXY87703.1"/>
    <property type="molecule type" value="Genomic_DNA"/>
</dbReference>
<organism evidence="2 4">
    <name type="scientific">Bacteroides fragilis str. 3998T(B)3</name>
    <dbReference type="NCBI Taxonomy" id="1339316"/>
    <lineage>
        <taxon>Bacteria</taxon>
        <taxon>Pseudomonadati</taxon>
        <taxon>Bacteroidota</taxon>
        <taxon>Bacteroidia</taxon>
        <taxon>Bacteroidales</taxon>
        <taxon>Bacteroidaceae</taxon>
        <taxon>Bacteroides</taxon>
    </lineage>
</organism>
<comment type="caution">
    <text evidence="2">The sequence shown here is derived from an EMBL/GenBank/DDBJ whole genome shotgun (WGS) entry which is preliminary data.</text>
</comment>
<dbReference type="PATRIC" id="fig|1339316.3.peg.5327"/>
<accession>A0A015UWZ8</accession>
<feature type="domain" description="AI2M/AI1M-like HNH endonuclease" evidence="1">
    <location>
        <begin position="25"/>
        <end position="68"/>
    </location>
</feature>
<dbReference type="EMBL" id="JGDB01000424">
    <property type="protein sequence ID" value="EXY87546.1"/>
    <property type="molecule type" value="Genomic_DNA"/>
</dbReference>
<name>A0A015UWZ8_BACFG</name>
<evidence type="ECO:0000313" key="4">
    <source>
        <dbReference type="Proteomes" id="UP000020773"/>
    </source>
</evidence>
<keyword evidence="2" id="KW-0378">Hydrolase</keyword>
<evidence type="ECO:0000259" key="1">
    <source>
        <dbReference type="Pfam" id="PF21368"/>
    </source>
</evidence>
<dbReference type="GO" id="GO:0016787">
    <property type="term" value="F:hydrolase activity"/>
    <property type="evidence" value="ECO:0007669"/>
    <property type="project" value="UniProtKB-KW"/>
</dbReference>
<sequence length="76" mass="9034">AHIMPSYHGTESTSLMARLKAREGEYCGEEDNLRMVHVRKLRDLKGKQEWERFMIARQRKTVAVCENCYRKIHGRK</sequence>
<evidence type="ECO:0000313" key="2">
    <source>
        <dbReference type="EMBL" id="EXY87546.1"/>
    </source>
</evidence>
<dbReference type="Proteomes" id="UP000020773">
    <property type="component" value="Unassembled WGS sequence"/>
</dbReference>
<evidence type="ECO:0000313" key="3">
    <source>
        <dbReference type="EMBL" id="EXY87703.1"/>
    </source>
</evidence>
<reference evidence="2 4" key="1">
    <citation type="submission" date="2014-02" db="EMBL/GenBank/DDBJ databases">
        <authorList>
            <person name="Sears C."/>
            <person name="Carroll K."/>
            <person name="Sack B.R."/>
            <person name="Qadri F."/>
            <person name="Myers L.L."/>
            <person name="Chung G.-T."/>
            <person name="Escheverria P."/>
            <person name="Fraser C.M."/>
            <person name="Sadzewicz L."/>
            <person name="Shefchek K.A."/>
            <person name="Tallon L."/>
            <person name="Das S.P."/>
            <person name="Daugherty S."/>
            <person name="Mongodin E.F."/>
        </authorList>
    </citation>
    <scope>NUCLEOTIDE SEQUENCE [LARGE SCALE GENOMIC DNA]</scope>
    <source>
        <strain evidence="2">3998T</strain>
        <strain evidence="4">3998T(B)3</strain>
    </source>
</reference>
<protein>
    <submittedName>
        <fullName evidence="2">Group II intron-encoded LtrA domain protein</fullName>
        <ecNumber evidence="2">3.1.-.-</ecNumber>
    </submittedName>
</protein>
<proteinExistence type="predicted"/>
<dbReference type="EC" id="3.1.-.-" evidence="2"/>
<feature type="non-terminal residue" evidence="2">
    <location>
        <position position="1"/>
    </location>
</feature>